<dbReference type="Proteomes" id="UP000339249">
    <property type="component" value="Unassembled WGS sequence"/>
</dbReference>
<reference evidence="2 3" key="1">
    <citation type="submission" date="2019-04" db="EMBL/GenBank/DDBJ databases">
        <authorList>
            <consortium name="Pathogen Informatics"/>
        </authorList>
    </citation>
    <scope>NUCLEOTIDE SEQUENCE [LARGE SCALE GENOMIC DNA]</scope>
    <source>
        <strain evidence="2 3">NCTC9185</strain>
    </source>
</reference>
<evidence type="ECO:0000256" key="1">
    <source>
        <dbReference type="SAM" id="MobiDB-lite"/>
    </source>
</evidence>
<dbReference type="AlphaFoldDB" id="A0A4U9D954"/>
<dbReference type="EMBL" id="CABDVU010000001">
    <property type="protein sequence ID" value="VTN15160.1"/>
    <property type="molecule type" value="Genomic_DNA"/>
</dbReference>
<evidence type="ECO:0000313" key="2">
    <source>
        <dbReference type="EMBL" id="VTN15160.1"/>
    </source>
</evidence>
<protein>
    <submittedName>
        <fullName evidence="2">Excinuclease ABC subunit B</fullName>
    </submittedName>
</protein>
<sequence length="49" mass="5073">MVDILALGSGLAKTKAKGRGKSRSPVEADTPVLTPKAAASSEFTSWKGR</sequence>
<accession>A0A4U9D954</accession>
<proteinExistence type="predicted"/>
<organism evidence="2 3">
    <name type="scientific">Raoultella terrigena</name>
    <name type="common">Klebsiella terrigena</name>
    <dbReference type="NCBI Taxonomy" id="577"/>
    <lineage>
        <taxon>Bacteria</taxon>
        <taxon>Pseudomonadati</taxon>
        <taxon>Pseudomonadota</taxon>
        <taxon>Gammaproteobacteria</taxon>
        <taxon>Enterobacterales</taxon>
        <taxon>Enterobacteriaceae</taxon>
        <taxon>Klebsiella/Raoultella group</taxon>
        <taxon>Raoultella</taxon>
    </lineage>
</organism>
<evidence type="ECO:0000313" key="3">
    <source>
        <dbReference type="Proteomes" id="UP000339249"/>
    </source>
</evidence>
<feature type="region of interest" description="Disordered" evidence="1">
    <location>
        <begin position="1"/>
        <end position="49"/>
    </location>
</feature>
<name>A0A4U9D954_RAOTE</name>
<gene>
    <name evidence="2" type="primary">uvrB_4</name>
    <name evidence="2" type="ORF">NCTC9185_07244</name>
</gene>